<reference evidence="1" key="4">
    <citation type="submission" date="2024-05" db="EMBL/GenBank/DDBJ databases">
        <authorList>
            <person name="Sun Q."/>
            <person name="Sedlacek I."/>
        </authorList>
    </citation>
    <scope>NUCLEOTIDE SEQUENCE</scope>
    <source>
        <strain evidence="1">CCM 4175</strain>
    </source>
</reference>
<evidence type="ECO:0000313" key="1">
    <source>
        <dbReference type="EMBL" id="GGA95888.1"/>
    </source>
</evidence>
<proteinExistence type="predicted"/>
<evidence type="ECO:0000313" key="2">
    <source>
        <dbReference type="EMBL" id="SNW00495.1"/>
    </source>
</evidence>
<reference evidence="1" key="1">
    <citation type="journal article" date="2014" name="Int. J. Syst. Evol. Microbiol.">
        <title>Complete genome of a new Firmicutes species belonging to the dominant human colonic microbiota ('Ruminococcus bicirculans') reveals two chromosomes and a selective capacity to utilize plant glucans.</title>
        <authorList>
            <consortium name="NISC Comparative Sequencing Program"/>
            <person name="Wegmann U."/>
            <person name="Louis P."/>
            <person name="Goesmann A."/>
            <person name="Henrissat B."/>
            <person name="Duncan S.H."/>
            <person name="Flint H.J."/>
        </authorList>
    </citation>
    <scope>NUCLEOTIDE SEQUENCE</scope>
    <source>
        <strain evidence="1">CCM 4175</strain>
    </source>
</reference>
<dbReference type="EMBL" id="BMCB01000024">
    <property type="protein sequence ID" value="GGA95888.1"/>
    <property type="molecule type" value="Genomic_DNA"/>
</dbReference>
<dbReference type="AlphaFoldDB" id="A0A240BXV0"/>
<dbReference type="Pfam" id="PF07751">
    <property type="entry name" value="Abi_2"/>
    <property type="match status" value="1"/>
</dbReference>
<dbReference type="Proteomes" id="UP000243706">
    <property type="component" value="Chromosome 1"/>
</dbReference>
<dbReference type="KEGG" id="smus:C7J88_09435"/>
<reference evidence="2 3" key="2">
    <citation type="submission" date="2017-06" db="EMBL/GenBank/DDBJ databases">
        <authorList>
            <consortium name="Pathogen Informatics"/>
        </authorList>
    </citation>
    <scope>NUCLEOTIDE SEQUENCE [LARGE SCALE GENOMIC DNA]</scope>
    <source>
        <strain evidence="2 3">NCTC13833</strain>
    </source>
</reference>
<dbReference type="InterPro" id="IPR011664">
    <property type="entry name" value="Abi_system_AbiD/AbiF-like"/>
</dbReference>
<protein>
    <submittedName>
        <fullName evidence="2">Abortive infection bacteriophage resistance protein</fullName>
    </submittedName>
</protein>
<evidence type="ECO:0000313" key="4">
    <source>
        <dbReference type="Proteomes" id="UP000652995"/>
    </source>
</evidence>
<gene>
    <name evidence="1" type="ORF">GCM10007183_20030</name>
    <name evidence="2" type="ORF">SAMEA4412661_00466</name>
</gene>
<evidence type="ECO:0000313" key="3">
    <source>
        <dbReference type="Proteomes" id="UP000243706"/>
    </source>
</evidence>
<sequence length="173" mass="20353">MTKFLTYEELIEEMRKLGINFDENDDVIVAIKYHGFNKIITDYVKTLAKTKGNISFELIESLVLFDFDLQTLLFKYIIQTETTIKTLLSHKIGNRLGIKNSEYFNALSYENSKSIAKRINFINKKLAQRKTFEKVPFSKYKSKDDIPPWIFFSQINLGDFIYFYHGSSVEKTR</sequence>
<keyword evidence="4" id="KW-1185">Reference proteome</keyword>
<dbReference type="EMBL" id="LT906464">
    <property type="protein sequence ID" value="SNW00495.1"/>
    <property type="molecule type" value="Genomic_DNA"/>
</dbReference>
<dbReference type="OrthoDB" id="5363652at2"/>
<reference evidence="4" key="3">
    <citation type="journal article" date="2019" name="Int. J. Syst. Evol. Microbiol.">
        <title>The Global Catalogue of Microorganisms (GCM) 10K type strain sequencing project: providing services to taxonomists for standard genome sequencing and annotation.</title>
        <authorList>
            <consortium name="The Broad Institute Genomics Platform"/>
            <consortium name="The Broad Institute Genome Sequencing Center for Infectious Disease"/>
            <person name="Wu L."/>
            <person name="Ma J."/>
        </authorList>
    </citation>
    <scope>NUCLEOTIDE SEQUENCE [LARGE SCALE GENOMIC DNA]</scope>
    <source>
        <strain evidence="4">CCM 4175</strain>
    </source>
</reference>
<accession>A0A240BXV0</accession>
<organism evidence="2 3">
    <name type="scientific">Staphylococcus muscae</name>
    <dbReference type="NCBI Taxonomy" id="1294"/>
    <lineage>
        <taxon>Bacteria</taxon>
        <taxon>Bacillati</taxon>
        <taxon>Bacillota</taxon>
        <taxon>Bacilli</taxon>
        <taxon>Bacillales</taxon>
        <taxon>Staphylococcaceae</taxon>
        <taxon>Staphylococcus</taxon>
    </lineage>
</organism>
<dbReference type="RefSeq" id="WP_095115683.1">
    <property type="nucleotide sequence ID" value="NZ_BMCB01000024.1"/>
</dbReference>
<dbReference type="Proteomes" id="UP000652995">
    <property type="component" value="Unassembled WGS sequence"/>
</dbReference>
<name>A0A240BXV0_9STAP</name>